<organism evidence="1 2">
    <name type="scientific">Varroa destructor</name>
    <name type="common">Honeybee mite</name>
    <dbReference type="NCBI Taxonomy" id="109461"/>
    <lineage>
        <taxon>Eukaryota</taxon>
        <taxon>Metazoa</taxon>
        <taxon>Ecdysozoa</taxon>
        <taxon>Arthropoda</taxon>
        <taxon>Chelicerata</taxon>
        <taxon>Arachnida</taxon>
        <taxon>Acari</taxon>
        <taxon>Parasitiformes</taxon>
        <taxon>Mesostigmata</taxon>
        <taxon>Gamasina</taxon>
        <taxon>Dermanyssoidea</taxon>
        <taxon>Varroidae</taxon>
        <taxon>Varroa</taxon>
    </lineage>
</organism>
<dbReference type="KEGG" id="vde:111243294"/>
<proteinExistence type="predicted"/>
<evidence type="ECO:0000313" key="1">
    <source>
        <dbReference type="EnsemblMetazoa" id="XP_022644354"/>
    </source>
</evidence>
<dbReference type="AlphaFoldDB" id="A0A7M7IZ85"/>
<name>A0A7M7IZ85_VARDE</name>
<dbReference type="Proteomes" id="UP000594260">
    <property type="component" value="Unplaced"/>
</dbReference>
<reference evidence="1" key="1">
    <citation type="submission" date="2021-01" db="UniProtKB">
        <authorList>
            <consortium name="EnsemblMetazoa"/>
        </authorList>
    </citation>
    <scope>IDENTIFICATION</scope>
</reference>
<dbReference type="Gene3D" id="2.60.120.290">
    <property type="entry name" value="Spermadhesin, CUB domain"/>
    <property type="match status" value="1"/>
</dbReference>
<dbReference type="InterPro" id="IPR035914">
    <property type="entry name" value="Sperma_CUB_dom_sf"/>
</dbReference>
<evidence type="ECO:0000313" key="2">
    <source>
        <dbReference type="Proteomes" id="UP000594260"/>
    </source>
</evidence>
<protein>
    <recommendedName>
        <fullName evidence="3">CUB domain-containing protein</fullName>
    </recommendedName>
</protein>
<dbReference type="GeneID" id="111243294"/>
<dbReference type="EnsemblMetazoa" id="XM_022788619">
    <property type="protein sequence ID" value="XP_022644354"/>
    <property type="gene ID" value="LOC111243294"/>
</dbReference>
<dbReference type="InParanoid" id="A0A7M7IZ85"/>
<dbReference type="SUPFAM" id="SSF49854">
    <property type="entry name" value="Spermadhesin, CUB domain"/>
    <property type="match status" value="1"/>
</dbReference>
<keyword evidence="2" id="KW-1185">Reference proteome</keyword>
<accession>A0A7M7IZ85</accession>
<evidence type="ECO:0008006" key="3">
    <source>
        <dbReference type="Google" id="ProtNLM"/>
    </source>
</evidence>
<dbReference type="RefSeq" id="XP_022644354.1">
    <property type="nucleotide sequence ID" value="XM_022788619.1"/>
</dbReference>
<sequence length="182" mass="20537">MQDELNITSLCSGSDPFPQMQIEDAVLRAGNETDQYCVLTFQTPSEMQYLMLRFEDLSLGCTDHFVIFDGPHAIGKSRMDVSCQHNRTSVGTLFTQSNYVTFKYTTDTLRQTNSGFTLILTAFQAFRIAHLFDALTDVIPSSLSTVLLRNVLHPLEVPPFTSIVAHIQNLNLLLADFEMFIF</sequence>
<dbReference type="OrthoDB" id="6514358at2759"/>